<feature type="transmembrane region" description="Helical" evidence="7">
    <location>
        <begin position="242"/>
        <end position="262"/>
    </location>
</feature>
<dbReference type="GeneID" id="99648033"/>
<keyword evidence="10" id="KW-1185">Reference proteome</keyword>
<feature type="transmembrane region" description="Helical" evidence="7">
    <location>
        <begin position="128"/>
        <end position="149"/>
    </location>
</feature>
<feature type="transmembrane region" description="Helical" evidence="7">
    <location>
        <begin position="70"/>
        <end position="88"/>
    </location>
</feature>
<dbReference type="InterPro" id="IPR036890">
    <property type="entry name" value="HATPase_C_sf"/>
</dbReference>
<dbReference type="SMART" id="SM00387">
    <property type="entry name" value="HATPase_c"/>
    <property type="match status" value="1"/>
</dbReference>
<evidence type="ECO:0000313" key="10">
    <source>
        <dbReference type="Proteomes" id="UP000183413"/>
    </source>
</evidence>
<dbReference type="AlphaFoldDB" id="A0A1I5H842"/>
<feature type="transmembrane region" description="Helical" evidence="7">
    <location>
        <begin position="169"/>
        <end position="195"/>
    </location>
</feature>
<dbReference type="eggNOG" id="COG4585">
    <property type="taxonomic scope" value="Bacteria"/>
</dbReference>
<comment type="catalytic activity">
    <reaction evidence="1">
        <text>ATP + protein L-histidine = ADP + protein N-phospho-L-histidine.</text>
        <dbReference type="EC" id="2.7.13.3"/>
    </reaction>
</comment>
<keyword evidence="7" id="KW-0472">Membrane</keyword>
<keyword evidence="5" id="KW-0902">Two-component regulatory system</keyword>
<dbReference type="Proteomes" id="UP000183413">
    <property type="component" value="Unassembled WGS sequence"/>
</dbReference>
<keyword evidence="7" id="KW-0812">Transmembrane</keyword>
<evidence type="ECO:0000256" key="6">
    <source>
        <dbReference type="SAM" id="MobiDB-lite"/>
    </source>
</evidence>
<dbReference type="RefSeq" id="WP_075021682.1">
    <property type="nucleotide sequence ID" value="NZ_CP083237.1"/>
</dbReference>
<keyword evidence="7" id="KW-1133">Transmembrane helix</keyword>
<evidence type="ECO:0000256" key="4">
    <source>
        <dbReference type="ARBA" id="ARBA00022777"/>
    </source>
</evidence>
<dbReference type="PANTHER" id="PTHR24421">
    <property type="entry name" value="NITRATE/NITRITE SENSOR PROTEIN NARX-RELATED"/>
    <property type="match status" value="1"/>
</dbReference>
<keyword evidence="3" id="KW-0808">Transferase</keyword>
<proteinExistence type="predicted"/>
<dbReference type="PANTHER" id="PTHR24421:SF10">
    <property type="entry name" value="NITRATE_NITRITE SENSOR PROTEIN NARQ"/>
    <property type="match status" value="1"/>
</dbReference>
<gene>
    <name evidence="9" type="ORF">SAMN04489713_10668</name>
</gene>
<evidence type="ECO:0000256" key="5">
    <source>
        <dbReference type="ARBA" id="ARBA00023012"/>
    </source>
</evidence>
<evidence type="ECO:0000259" key="8">
    <source>
        <dbReference type="SMART" id="SM00387"/>
    </source>
</evidence>
<dbReference type="STRING" id="1993.SAMN04489713_10668"/>
<dbReference type="GO" id="GO:0004673">
    <property type="term" value="F:protein histidine kinase activity"/>
    <property type="evidence" value="ECO:0007669"/>
    <property type="project" value="UniProtKB-EC"/>
</dbReference>
<dbReference type="InterPro" id="IPR050482">
    <property type="entry name" value="Sensor_HK_TwoCompSys"/>
</dbReference>
<evidence type="ECO:0000313" key="9">
    <source>
        <dbReference type="EMBL" id="SFO44432.1"/>
    </source>
</evidence>
<dbReference type="EMBL" id="FOVH01000006">
    <property type="protein sequence ID" value="SFO44432.1"/>
    <property type="molecule type" value="Genomic_DNA"/>
</dbReference>
<evidence type="ECO:0000256" key="1">
    <source>
        <dbReference type="ARBA" id="ARBA00000085"/>
    </source>
</evidence>
<evidence type="ECO:0000256" key="3">
    <source>
        <dbReference type="ARBA" id="ARBA00022679"/>
    </source>
</evidence>
<dbReference type="Pfam" id="PF02518">
    <property type="entry name" value="HATPase_c"/>
    <property type="match status" value="1"/>
</dbReference>
<keyword evidence="4 9" id="KW-0418">Kinase</keyword>
<dbReference type="GO" id="GO:0000160">
    <property type="term" value="P:phosphorelay signal transduction system"/>
    <property type="evidence" value="ECO:0007669"/>
    <property type="project" value="UniProtKB-KW"/>
</dbReference>
<dbReference type="InterPro" id="IPR003594">
    <property type="entry name" value="HATPase_dom"/>
</dbReference>
<feature type="region of interest" description="Disordered" evidence="6">
    <location>
        <begin position="568"/>
        <end position="598"/>
    </location>
</feature>
<dbReference type="SUPFAM" id="SSF55874">
    <property type="entry name" value="ATPase domain of HSP90 chaperone/DNA topoisomerase II/histidine kinase"/>
    <property type="match status" value="1"/>
</dbReference>
<dbReference type="InParanoid" id="A0A1I5H842"/>
<feature type="domain" description="Histidine kinase/HSP90-like ATPase" evidence="8">
    <location>
        <begin position="496"/>
        <end position="586"/>
    </location>
</feature>
<feature type="transmembrane region" description="Helical" evidence="7">
    <location>
        <begin position="94"/>
        <end position="116"/>
    </location>
</feature>
<organism evidence="9 10">
    <name type="scientific">Actinomadura madurae</name>
    <dbReference type="NCBI Taxonomy" id="1993"/>
    <lineage>
        <taxon>Bacteria</taxon>
        <taxon>Bacillati</taxon>
        <taxon>Actinomycetota</taxon>
        <taxon>Actinomycetes</taxon>
        <taxon>Streptosporangiales</taxon>
        <taxon>Thermomonosporaceae</taxon>
        <taxon>Actinomadura</taxon>
    </lineage>
</organism>
<dbReference type="Gene3D" id="3.30.565.10">
    <property type="entry name" value="Histidine kinase-like ATPase, C-terminal domain"/>
    <property type="match status" value="1"/>
</dbReference>
<feature type="transmembrane region" description="Helical" evidence="7">
    <location>
        <begin position="207"/>
        <end position="230"/>
    </location>
</feature>
<dbReference type="CDD" id="cd16917">
    <property type="entry name" value="HATPase_UhpB-NarQ-NarX-like"/>
    <property type="match status" value="1"/>
</dbReference>
<protein>
    <recommendedName>
        <fullName evidence="2">histidine kinase</fullName>
        <ecNumber evidence="2">2.7.13.3</ecNumber>
    </recommendedName>
</protein>
<evidence type="ECO:0000256" key="2">
    <source>
        <dbReference type="ARBA" id="ARBA00012438"/>
    </source>
</evidence>
<evidence type="ECO:0000256" key="7">
    <source>
        <dbReference type="SAM" id="Phobius"/>
    </source>
</evidence>
<reference evidence="9 10" key="1">
    <citation type="submission" date="2016-10" db="EMBL/GenBank/DDBJ databases">
        <authorList>
            <person name="de Groot N.N."/>
        </authorList>
    </citation>
    <scope>NUCLEOTIDE SEQUENCE [LARGE SCALE GENOMIC DNA]</scope>
    <source>
        <strain evidence="9 10">DSM 43067</strain>
    </source>
</reference>
<feature type="transmembrane region" description="Helical" evidence="7">
    <location>
        <begin position="43"/>
        <end position="63"/>
    </location>
</feature>
<name>A0A1I5H842_9ACTN</name>
<sequence length="598" mass="62623">MRLVSRWPLWLSPGVRRALAAGTAVAAAALVCGWPHWRVQPPAAAVTLVCCGGFAIAGGLLAAGRLGRRTGAVFVFAAAAWAVTWSAAWNAGVLPLVSVFAQSVFFLAIGVGVLLYPGGRLEGAAVRLWTAAAVVIMVGGQALLCAVSRPGWNGFAASVAWPVVRPDQAVFHGVQRALTAAMAALAGVLVVILVARMPRTGRLDRALTVPVAIALTLGVTGALAVQGTLAGSGVGLDDVLDVYLVQGICATVMPVAFLGTALRARLAELTVAERMHRLLADPVSMARVRDALRAVLRDDTLDLWLWADGGYVDVAGRRIRGAPGAAPGRWRHEVRTSGGEPLATVDVAIALRDHEPLVEAALIAGGRALETVRLQAAAQANLERARDAQERLVRVQAAERERLAAELQHSAQQRLRGLEELLARLEDAAADPRAREQARTCRRELAEAVAELDGLARGVHPAILKDQGLAQAIELVAARAAVPVRLDLPAGRFAPEIESTLYFALCEALTNAVKHARADSITLAVRPGADVIVAEVRDDGVGGAGTSPRGGLAGLTDRVRALRGRVEVESPPGKGTTVRITLPAHGEDGQAPRPEAPL</sequence>
<accession>A0A1I5H842</accession>
<dbReference type="EC" id="2.7.13.3" evidence="2"/>